<feature type="region of interest" description="Disordered" evidence="1">
    <location>
        <begin position="1"/>
        <end position="28"/>
    </location>
</feature>
<gene>
    <name evidence="2" type="ORF">H114_01413</name>
</gene>
<keyword evidence="3" id="KW-1185">Reference proteome</keyword>
<comment type="caution">
    <text evidence="2">The sequence shown here is derived from an EMBL/GenBank/DDBJ whole genome shotgun (WGS) entry which is preliminary data.</text>
</comment>
<dbReference type="Proteomes" id="UP000011732">
    <property type="component" value="Unassembled WGS sequence"/>
</dbReference>
<accession>M3ED03</accession>
<evidence type="ECO:0000256" key="1">
    <source>
        <dbReference type="SAM" id="MobiDB-lite"/>
    </source>
</evidence>
<evidence type="ECO:0000313" key="3">
    <source>
        <dbReference type="Proteomes" id="UP000011732"/>
    </source>
</evidence>
<dbReference type="AlphaFoldDB" id="M3ED03"/>
<proteinExistence type="predicted"/>
<name>M3ED03_STREZ</name>
<dbReference type="EMBL" id="AOHP01000007">
    <property type="protein sequence ID" value="EMF30966.1"/>
    <property type="molecule type" value="Genomic_DNA"/>
</dbReference>
<reference evidence="2 3" key="1">
    <citation type="journal article" date="2013" name="Genome Announc.">
        <title>Draft Genome Sequence of Streptomyces gancidicus Strain BKS 13-15.</title>
        <authorList>
            <person name="Kumar S."/>
            <person name="Kaur N."/>
            <person name="Singh N.K."/>
            <person name="Raghava G.P."/>
            <person name="Mayilraj S."/>
        </authorList>
    </citation>
    <scope>NUCLEOTIDE SEQUENCE [LARGE SCALE GENOMIC DNA]</scope>
    <source>
        <strain evidence="2 3">BKS 13-15</strain>
    </source>
</reference>
<dbReference type="PATRIC" id="fig|1284664.3.peg.286"/>
<evidence type="ECO:0000313" key="2">
    <source>
        <dbReference type="EMBL" id="EMF30966.1"/>
    </source>
</evidence>
<protein>
    <submittedName>
        <fullName evidence="2">Uncharacterized protein</fullName>
    </submittedName>
</protein>
<sequence length="86" mass="8671">MVKAPLTSRHRPDATFTTCANEPESGRVEEGGGFGLAVFVGDGLLVGEGDFEGRDGEGDGEVETDDGVLDTVAVTVTVTATGGGLT</sequence>
<organism evidence="2 3">
    <name type="scientific">Streptomyces gancidicus BKS 13-15</name>
    <dbReference type="NCBI Taxonomy" id="1284664"/>
    <lineage>
        <taxon>Bacteria</taxon>
        <taxon>Bacillati</taxon>
        <taxon>Actinomycetota</taxon>
        <taxon>Actinomycetes</taxon>
        <taxon>Kitasatosporales</taxon>
        <taxon>Streptomycetaceae</taxon>
        <taxon>Streptomyces</taxon>
        <taxon>Streptomyces pseudogriseolus group</taxon>
    </lineage>
</organism>